<evidence type="ECO:0000256" key="1">
    <source>
        <dbReference type="ARBA" id="ARBA00004123"/>
    </source>
</evidence>
<evidence type="ECO:0000259" key="8">
    <source>
        <dbReference type="PROSITE" id="PS51192"/>
    </source>
</evidence>
<dbReference type="SUPFAM" id="SSF52540">
    <property type="entry name" value="P-loop containing nucleoside triphosphate hydrolases"/>
    <property type="match status" value="2"/>
</dbReference>
<feature type="region of interest" description="Disordered" evidence="7">
    <location>
        <begin position="316"/>
        <end position="363"/>
    </location>
</feature>
<feature type="region of interest" description="Disordered" evidence="7">
    <location>
        <begin position="529"/>
        <end position="562"/>
    </location>
</feature>
<feature type="region of interest" description="Disordered" evidence="7">
    <location>
        <begin position="746"/>
        <end position="768"/>
    </location>
</feature>
<dbReference type="SMART" id="SM00487">
    <property type="entry name" value="DEXDc"/>
    <property type="match status" value="1"/>
</dbReference>
<dbReference type="CDD" id="cd18793">
    <property type="entry name" value="SF2_C_SNF"/>
    <property type="match status" value="1"/>
</dbReference>
<dbReference type="PROSITE" id="PS51192">
    <property type="entry name" value="HELICASE_ATP_BIND_1"/>
    <property type="match status" value="1"/>
</dbReference>
<evidence type="ECO:0000259" key="9">
    <source>
        <dbReference type="PROSITE" id="PS51194"/>
    </source>
</evidence>
<reference evidence="11" key="1">
    <citation type="submission" date="2024-07" db="EMBL/GenBank/DDBJ databases">
        <title>Two chromosome-level genome assemblies of Korean endemic species Abeliophyllum distichum and Forsythia ovata (Oleaceae).</title>
        <authorList>
            <person name="Jang H."/>
        </authorList>
    </citation>
    <scope>NUCLEOTIDE SEQUENCE [LARGE SCALE GENOMIC DNA]</scope>
</reference>
<evidence type="ECO:0000313" key="11">
    <source>
        <dbReference type="Proteomes" id="UP001604277"/>
    </source>
</evidence>
<sequence length="1448" mass="163825">MGRSSSTGSWELPRRPLLPWFLVGSHRSNYLPKDYDAATSEFYSSVAKRTRSKRKIYFGVAQWNYCSSGDVEEINTEHGLGGTFAPNACRKGKKTVGQSQGNSSSCKNVEESYGGYVGATAPRRHRRPKEMNSGNRNEDMNSEEIEIEKIDKAEFRNIKMHCAPKKGSSFRQELRGDSAANFTNPSGVSKSVPLLDMLESSFSGDAGDTSSDEEIFEMKNSVSSRRFYMAGLIVEKDGTSSTNGLKMGKKVVRHSRGNSLGGATISRNCGRLKKIGRCQSNFMSRVGCKKMSFGNKNGGINSEEIEIERIDEAEFRRKEPLSSSIRGSSAGQGFNEGDSASDCRENARDHDNQPERKEIDENRNKRVGSLECITGSGSDSERIIRLYDNAVASSQEDEIESYGHGHQISQAIASQAQSKRGILKKQSKVGRIILDSSDELLSPSDSGFDSMDDEDFSVENSDSSDTVESSCSSKEHYPRDKKSEDHSNEKGFVAKHTSKRRELSDCNDEKEINPRACKRQVLHEKTSRIYGLLKENERNKNHNDDASGEERTNNKRQDFPNWRNSMQECTLIYSDRAEGTNKLHSKGQSCARTEREDNAASSIHLPDENDVDSDSEVQEKCDKTSVRLQDHVPNEKLPVDDETSDKEEGTKKLTKKKPVNSRKHYDFIRILSDSVLNKGADFDKEESDEETKQEPAPQYTLPLKFRFEDEVPKPIEQSELEKLVEALFSEASFAHTLEEMGSFDYHENNKKSANAPDAKETQHDRCSRGEHSLVLQDDIGLRCRYCPYVDYGPEEIMPPWVSGEKYREPDRKRYSDTEQLYMLDGLDLASSVDNVTGFISRAEGTVWNINPRLREGLYKHQQEGFEFLWKNIAGSIDLTDLRTSDPSGVGGCIISHAPGTGKTRLAIVFLETYLNLFPNCRPMIIAPASMLLTWEEEFRKWEVKFPFHNLGSLEFSGKENKLALKHIPKRKCNDKDSVRWVKVYSWDKGPSVLGISYTLYEKLAGEKCMAGEELVKRNERKKRKRIIVDEESDPLKKILLEKPGLVILDEGHTPRNDRSSIWNTLLKLRTEKCVILSGTPFQNNFAELFNTLRLVRPAVADIVGKERQFAEMISSRGKKMRGKNKGPRSGSIEDPFDNASIEKLKSAIAPLVHVHKGTILQQSLPGLRDCVILLNPPTVQKSLLERIEGLPSTFEFEYKVALISVHPYLFLRYHSTETQKFEINQDVLEASRLNPNEGVKTRFVMELVRLCVANNEKVLIFSQYIQPLELIKDQLVAIFNWVDGKQVFTMQGKLDQKQRQTWINLFNDPQSEVKVMLASTKCCSEGINLIGASRIVLLDVVWNPSVERQAISRAYRLGQKKVVYTYHLMTSGTTEGDKYCRQAQKDRLSELVFTSSPNEIENQKKPEAGIEDTILEEMVDHAKLKDMFEKIINQPKDKNLIETFGLTS</sequence>
<accession>A0ABD1X1Z5</accession>
<keyword evidence="5" id="KW-0067">ATP-binding</keyword>
<protein>
    <submittedName>
        <fullName evidence="10">SNF2 domain-containing protein CLASSY 4-like</fullName>
    </submittedName>
</protein>
<evidence type="ECO:0000313" key="10">
    <source>
        <dbReference type="EMBL" id="KAL2555700.1"/>
    </source>
</evidence>
<evidence type="ECO:0000256" key="3">
    <source>
        <dbReference type="ARBA" id="ARBA00022801"/>
    </source>
</evidence>
<organism evidence="10 11">
    <name type="scientific">Forsythia ovata</name>
    <dbReference type="NCBI Taxonomy" id="205694"/>
    <lineage>
        <taxon>Eukaryota</taxon>
        <taxon>Viridiplantae</taxon>
        <taxon>Streptophyta</taxon>
        <taxon>Embryophyta</taxon>
        <taxon>Tracheophyta</taxon>
        <taxon>Spermatophyta</taxon>
        <taxon>Magnoliopsida</taxon>
        <taxon>eudicotyledons</taxon>
        <taxon>Gunneridae</taxon>
        <taxon>Pentapetalae</taxon>
        <taxon>asterids</taxon>
        <taxon>lamiids</taxon>
        <taxon>Lamiales</taxon>
        <taxon>Oleaceae</taxon>
        <taxon>Forsythieae</taxon>
        <taxon>Forsythia</taxon>
    </lineage>
</organism>
<dbReference type="Pfam" id="PF00176">
    <property type="entry name" value="SNF2-rel_dom"/>
    <property type="match status" value="1"/>
</dbReference>
<dbReference type="InterPro" id="IPR044567">
    <property type="entry name" value="CLSY/DRD1"/>
</dbReference>
<gene>
    <name evidence="10" type="ORF">Fot_00439</name>
</gene>
<feature type="region of interest" description="Disordered" evidence="7">
    <location>
        <begin position="1114"/>
        <end position="1134"/>
    </location>
</feature>
<dbReference type="InterPro" id="IPR038718">
    <property type="entry name" value="SNF2-like_sf"/>
</dbReference>
<feature type="compositionally biased region" description="Basic and acidic residues" evidence="7">
    <location>
        <begin position="757"/>
        <end position="768"/>
    </location>
</feature>
<name>A0ABD1X1Z5_9LAMI</name>
<dbReference type="Proteomes" id="UP001604277">
    <property type="component" value="Unassembled WGS sequence"/>
</dbReference>
<feature type="compositionally biased region" description="Basic residues" evidence="7">
    <location>
        <begin position="1116"/>
        <end position="1126"/>
    </location>
</feature>
<keyword evidence="6" id="KW-0539">Nucleus</keyword>
<dbReference type="EMBL" id="JBFOLJ010000001">
    <property type="protein sequence ID" value="KAL2555700.1"/>
    <property type="molecule type" value="Genomic_DNA"/>
</dbReference>
<feature type="compositionally biased region" description="Basic and acidic residues" evidence="7">
    <location>
        <begin position="534"/>
        <end position="558"/>
    </location>
</feature>
<feature type="domain" description="Helicase ATP-binding" evidence="8">
    <location>
        <begin position="883"/>
        <end position="1098"/>
    </location>
</feature>
<feature type="compositionally biased region" description="Basic and acidic residues" evidence="7">
    <location>
        <begin position="341"/>
        <end position="363"/>
    </location>
</feature>
<dbReference type="GO" id="GO:0004386">
    <property type="term" value="F:helicase activity"/>
    <property type="evidence" value="ECO:0007669"/>
    <property type="project" value="UniProtKB-KW"/>
</dbReference>
<feature type="region of interest" description="Disordered" evidence="7">
    <location>
        <begin position="438"/>
        <end position="508"/>
    </location>
</feature>
<dbReference type="PANTHER" id="PTHR45821:SF25">
    <property type="entry name" value="HELICASE ATP-BINDING DOMAIN-CONTAINING PROTEIN"/>
    <property type="match status" value="1"/>
</dbReference>
<feature type="compositionally biased region" description="Polar residues" evidence="7">
    <location>
        <begin position="321"/>
        <end position="332"/>
    </location>
</feature>
<keyword evidence="3" id="KW-0378">Hydrolase</keyword>
<keyword evidence="11" id="KW-1185">Reference proteome</keyword>
<dbReference type="GO" id="GO:0005634">
    <property type="term" value="C:nucleus"/>
    <property type="evidence" value="ECO:0007669"/>
    <property type="project" value="UniProtKB-SubCell"/>
</dbReference>
<comment type="subcellular location">
    <subcellularLocation>
        <location evidence="1">Nucleus</location>
    </subcellularLocation>
</comment>
<dbReference type="InterPro" id="IPR000330">
    <property type="entry name" value="SNF2_N"/>
</dbReference>
<keyword evidence="2" id="KW-0547">Nucleotide-binding</keyword>
<dbReference type="InterPro" id="IPR027417">
    <property type="entry name" value="P-loop_NTPase"/>
</dbReference>
<dbReference type="InterPro" id="IPR001650">
    <property type="entry name" value="Helicase_C-like"/>
</dbReference>
<dbReference type="GO" id="GO:0005524">
    <property type="term" value="F:ATP binding"/>
    <property type="evidence" value="ECO:0007669"/>
    <property type="project" value="UniProtKB-KW"/>
</dbReference>
<comment type="caution">
    <text evidence="10">The sequence shown here is derived from an EMBL/GenBank/DDBJ whole genome shotgun (WGS) entry which is preliminary data.</text>
</comment>
<dbReference type="GO" id="GO:0016787">
    <property type="term" value="F:hydrolase activity"/>
    <property type="evidence" value="ECO:0007669"/>
    <property type="project" value="UniProtKB-KW"/>
</dbReference>
<proteinExistence type="predicted"/>
<keyword evidence="4" id="KW-0347">Helicase</keyword>
<evidence type="ECO:0000256" key="6">
    <source>
        <dbReference type="ARBA" id="ARBA00023242"/>
    </source>
</evidence>
<feature type="compositionally biased region" description="Low complexity" evidence="7">
    <location>
        <begin position="458"/>
        <end position="472"/>
    </location>
</feature>
<dbReference type="PROSITE" id="PS51194">
    <property type="entry name" value="HELICASE_CTER"/>
    <property type="match status" value="1"/>
</dbReference>
<dbReference type="Gene3D" id="3.40.50.300">
    <property type="entry name" value="P-loop containing nucleotide triphosphate hydrolases"/>
    <property type="match status" value="1"/>
</dbReference>
<dbReference type="Pfam" id="PF00271">
    <property type="entry name" value="Helicase_C"/>
    <property type="match status" value="1"/>
</dbReference>
<dbReference type="PANTHER" id="PTHR45821">
    <property type="entry name" value="SNF2 DOMAIN-CONTAINING PROTEIN CLASSY 2-RELATED"/>
    <property type="match status" value="1"/>
</dbReference>
<dbReference type="InterPro" id="IPR049730">
    <property type="entry name" value="SNF2/RAD54-like_C"/>
</dbReference>
<feature type="region of interest" description="Disordered" evidence="7">
    <location>
        <begin position="119"/>
        <end position="139"/>
    </location>
</feature>
<feature type="compositionally biased region" description="Basic and acidic residues" evidence="7">
    <location>
        <begin position="473"/>
        <end position="489"/>
    </location>
</feature>
<evidence type="ECO:0000256" key="2">
    <source>
        <dbReference type="ARBA" id="ARBA00022741"/>
    </source>
</evidence>
<feature type="region of interest" description="Disordered" evidence="7">
    <location>
        <begin position="580"/>
        <end position="658"/>
    </location>
</feature>
<dbReference type="InterPro" id="IPR014001">
    <property type="entry name" value="Helicase_ATP-bd"/>
</dbReference>
<evidence type="ECO:0000256" key="7">
    <source>
        <dbReference type="SAM" id="MobiDB-lite"/>
    </source>
</evidence>
<feature type="domain" description="Helicase C-terminal" evidence="9">
    <location>
        <begin position="1246"/>
        <end position="1404"/>
    </location>
</feature>
<feature type="compositionally biased region" description="Basic and acidic residues" evidence="7">
    <location>
        <begin position="617"/>
        <end position="639"/>
    </location>
</feature>
<evidence type="ECO:0000256" key="5">
    <source>
        <dbReference type="ARBA" id="ARBA00022840"/>
    </source>
</evidence>
<evidence type="ECO:0000256" key="4">
    <source>
        <dbReference type="ARBA" id="ARBA00022806"/>
    </source>
</evidence>
<dbReference type="SMART" id="SM00490">
    <property type="entry name" value="HELICc"/>
    <property type="match status" value="1"/>
</dbReference>
<dbReference type="Gene3D" id="3.40.50.10810">
    <property type="entry name" value="Tandem AAA-ATPase domain"/>
    <property type="match status" value="1"/>
</dbReference>